<evidence type="ECO:0000256" key="3">
    <source>
        <dbReference type="ARBA" id="ARBA00023125"/>
    </source>
</evidence>
<evidence type="ECO:0000259" key="8">
    <source>
        <dbReference type="PROSITE" id="PS50931"/>
    </source>
</evidence>
<dbReference type="PANTHER" id="PTHR30346">
    <property type="entry name" value="TRANSCRIPTIONAL DUAL REGULATOR HCAR-RELATED"/>
    <property type="match status" value="1"/>
</dbReference>
<evidence type="ECO:0000256" key="6">
    <source>
        <dbReference type="ARBA" id="ARBA00040885"/>
    </source>
</evidence>
<dbReference type="InterPro" id="IPR036388">
    <property type="entry name" value="WH-like_DNA-bd_sf"/>
</dbReference>
<evidence type="ECO:0000256" key="7">
    <source>
        <dbReference type="ARBA" id="ARBA00056658"/>
    </source>
</evidence>
<dbReference type="InterPro" id="IPR000847">
    <property type="entry name" value="LysR_HTH_N"/>
</dbReference>
<dbReference type="AlphaFoldDB" id="A0A6S6P1J4"/>
<dbReference type="GO" id="GO:0003677">
    <property type="term" value="F:DNA binding"/>
    <property type="evidence" value="ECO:0007669"/>
    <property type="project" value="UniProtKB-KW"/>
</dbReference>
<dbReference type="InterPro" id="IPR005119">
    <property type="entry name" value="LysR_subst-bd"/>
</dbReference>
<dbReference type="GO" id="GO:0003700">
    <property type="term" value="F:DNA-binding transcription factor activity"/>
    <property type="evidence" value="ECO:0007669"/>
    <property type="project" value="InterPro"/>
</dbReference>
<evidence type="ECO:0000256" key="5">
    <source>
        <dbReference type="ARBA" id="ARBA00023163"/>
    </source>
</evidence>
<dbReference type="PROSITE" id="PS50931">
    <property type="entry name" value="HTH_LYSR"/>
    <property type="match status" value="1"/>
</dbReference>
<dbReference type="Gene3D" id="3.40.190.10">
    <property type="entry name" value="Periplasmic binding protein-like II"/>
    <property type="match status" value="2"/>
</dbReference>
<keyword evidence="4" id="KW-0010">Activator</keyword>
<comment type="similarity">
    <text evidence="1">Belongs to the LysR transcriptional regulatory family.</text>
</comment>
<proteinExistence type="inferred from homology"/>
<dbReference type="InterPro" id="IPR036390">
    <property type="entry name" value="WH_DNA-bd_sf"/>
</dbReference>
<evidence type="ECO:0000256" key="4">
    <source>
        <dbReference type="ARBA" id="ARBA00023159"/>
    </source>
</evidence>
<evidence type="ECO:0000256" key="2">
    <source>
        <dbReference type="ARBA" id="ARBA00023015"/>
    </source>
</evidence>
<keyword evidence="2" id="KW-0805">Transcription regulation</keyword>
<dbReference type="EMBL" id="AP023287">
    <property type="protein sequence ID" value="BCI52295.1"/>
    <property type="molecule type" value="Genomic_DNA"/>
</dbReference>
<dbReference type="PANTHER" id="PTHR30346:SF29">
    <property type="entry name" value="LYSR SUBSTRATE-BINDING"/>
    <property type="match status" value="1"/>
</dbReference>
<dbReference type="CDD" id="cd08423">
    <property type="entry name" value="PBP2_LTTR_like_6"/>
    <property type="match status" value="1"/>
</dbReference>
<feature type="domain" description="HTH lysR-type" evidence="8">
    <location>
        <begin position="2"/>
        <end position="59"/>
    </location>
</feature>
<dbReference type="RefSeq" id="WP_185295140.1">
    <property type="nucleotide sequence ID" value="NZ_AP023287.1"/>
</dbReference>
<name>A0A6S6P1J4_9MYCO</name>
<evidence type="ECO:0000313" key="9">
    <source>
        <dbReference type="EMBL" id="BCI52295.1"/>
    </source>
</evidence>
<organism evidence="9 10">
    <name type="scientific">Mycolicibacterium litorale</name>
    <dbReference type="NCBI Taxonomy" id="758802"/>
    <lineage>
        <taxon>Bacteria</taxon>
        <taxon>Bacillati</taxon>
        <taxon>Actinomycetota</taxon>
        <taxon>Actinomycetes</taxon>
        <taxon>Mycobacteriales</taxon>
        <taxon>Mycobacteriaceae</taxon>
        <taxon>Mycolicibacterium</taxon>
    </lineage>
</organism>
<dbReference type="Pfam" id="PF00126">
    <property type="entry name" value="HTH_1"/>
    <property type="match status" value="1"/>
</dbReference>
<dbReference type="Proteomes" id="UP000515734">
    <property type="component" value="Chromosome"/>
</dbReference>
<dbReference type="FunFam" id="1.10.10.10:FF:000001">
    <property type="entry name" value="LysR family transcriptional regulator"/>
    <property type="match status" value="1"/>
</dbReference>
<comment type="function">
    <text evidence="7">Required for the induction the katG gene for catalase. Involved in the response to hydrogen peroxide.</text>
</comment>
<dbReference type="GO" id="GO:0032993">
    <property type="term" value="C:protein-DNA complex"/>
    <property type="evidence" value="ECO:0007669"/>
    <property type="project" value="TreeGrafter"/>
</dbReference>
<accession>A0A6S6P1J4</accession>
<dbReference type="SUPFAM" id="SSF53850">
    <property type="entry name" value="Periplasmic binding protein-like II"/>
    <property type="match status" value="1"/>
</dbReference>
<reference evidence="9 10" key="1">
    <citation type="submission" date="2020-07" db="EMBL/GenBank/DDBJ databases">
        <title>Complete genome sequence of Mycolicibacterium litorale like strain isolated from cardiac implantable electronic device infection.</title>
        <authorList>
            <person name="Fukano H."/>
            <person name="Miyama H."/>
            <person name="Hoshino Y."/>
        </authorList>
    </citation>
    <scope>NUCLEOTIDE SEQUENCE [LARGE SCALE GENOMIC DNA]</scope>
    <source>
        <strain evidence="9 10">NIIDNTM18</strain>
    </source>
</reference>
<dbReference type="Gene3D" id="1.10.10.10">
    <property type="entry name" value="Winged helix-like DNA-binding domain superfamily/Winged helix DNA-binding domain"/>
    <property type="match status" value="1"/>
</dbReference>
<gene>
    <name evidence="9" type="ORF">NIIDNTM18_15730</name>
</gene>
<evidence type="ECO:0000256" key="1">
    <source>
        <dbReference type="ARBA" id="ARBA00009437"/>
    </source>
</evidence>
<dbReference type="SUPFAM" id="SSF46785">
    <property type="entry name" value="Winged helix' DNA-binding domain"/>
    <property type="match status" value="1"/>
</dbReference>
<keyword evidence="3" id="KW-0238">DNA-binding</keyword>
<evidence type="ECO:0000313" key="10">
    <source>
        <dbReference type="Proteomes" id="UP000515734"/>
    </source>
</evidence>
<protein>
    <recommendedName>
        <fullName evidence="6">Probable hydrogen peroxide-inducible genes activator</fullName>
    </recommendedName>
</protein>
<keyword evidence="5" id="KW-0804">Transcription</keyword>
<sequence>MLGLDRLRALCAVADHGSIAAAARDLHVTPSGVSQQLAKLEREVGAPLLVQVGRGVQLTQAGRLLAHRGEEILSLLAQAQSEVASLDRDVSGELVLSAVVSAGRVVVPEAIAQLRQLHPALSVTFVADDTDDIVPAVVRRDVDLALVEGFSTMPRQLPDEVVYTRIHDDVVDVALPANHPLAHHDIVELAQVTDLPWTTWRTGEVFHTWLMHTLRGRGVQPQIKYEVPEFAAQLEFVARGLAAALVPRLARVWVPGDVALVPVHPRLQREIYAVRRKDNDRPSVRAGMEVLRGIFEAIAASPGS</sequence>
<dbReference type="Pfam" id="PF03466">
    <property type="entry name" value="LysR_substrate"/>
    <property type="match status" value="1"/>
</dbReference>